<dbReference type="PANTHER" id="PTHR12526">
    <property type="entry name" value="GLYCOSYLTRANSFERASE"/>
    <property type="match status" value="1"/>
</dbReference>
<dbReference type="PANTHER" id="PTHR12526:SF637">
    <property type="entry name" value="GLYCOSYLTRANSFERASE EPSF-RELATED"/>
    <property type="match status" value="1"/>
</dbReference>
<sequence>MDCDILIIGQGGKTGFARVLKTIAVYLSRKFKIVYFAYNLYTQVKSELYVIETNKELGDIFGAKQVPVLIEKYKPNVIFMCHDYWLYDVHYNNFKRLGYANKVVLYCPVDENSPYVDRAYKLKNLSHIIFYTHYGMQLFLQEWNLAGYNHKNVVMPQIEIIPHGVDSTKFYPIVGGKKRARQILFPDKKDMYDSFIILNGNRNTPRKRLDLTLMSFSLFVRNKPKHIYLYLQIDDNDCGVDLISYIKKLGIEDRIILSKFETHNDEINDEQLNIIYNACDIGINTSSGEGWGLVSLEHAATGAAQIVPNHTACKEIWYQSGLLIDLDRSSTENIIDTKHLAKLLSNVYNDREYLKTLSDKSLHLAQEVELSWDRICERWINLFEQFIVK</sequence>
<evidence type="ECO:0000313" key="2">
    <source>
        <dbReference type="Proteomes" id="UP000216411"/>
    </source>
</evidence>
<proteinExistence type="predicted"/>
<accession>A0A371JIQ7</accession>
<gene>
    <name evidence="1" type="ORF">CG710_004110</name>
</gene>
<keyword evidence="1" id="KW-0808">Transferase</keyword>
<comment type="caution">
    <text evidence="1">The sequence shown here is derived from an EMBL/GenBank/DDBJ whole genome shotgun (WGS) entry which is preliminary data.</text>
</comment>
<evidence type="ECO:0000313" key="1">
    <source>
        <dbReference type="EMBL" id="RDY32618.1"/>
    </source>
</evidence>
<dbReference type="SUPFAM" id="SSF53756">
    <property type="entry name" value="UDP-Glycosyltransferase/glycogen phosphorylase"/>
    <property type="match status" value="1"/>
</dbReference>
<dbReference type="Gene3D" id="3.40.50.2000">
    <property type="entry name" value="Glycogen Phosphorylase B"/>
    <property type="match status" value="1"/>
</dbReference>
<dbReference type="CDD" id="cd03801">
    <property type="entry name" value="GT4_PimA-like"/>
    <property type="match status" value="1"/>
</dbReference>
<keyword evidence="2" id="KW-1185">Reference proteome</keyword>
<reference evidence="1 2" key="1">
    <citation type="journal article" date="2017" name="Genome Announc.">
        <title>Draft Genome Sequence of a Sporulating and Motile Strain of Lachnotalea glycerini Isolated from Water in Quebec City, Canada.</title>
        <authorList>
            <person name="Maheux A.F."/>
            <person name="Boudreau D.K."/>
            <person name="Berube E."/>
            <person name="Boissinot M."/>
            <person name="Raymond F."/>
            <person name="Brodeur S."/>
            <person name="Corbeil J."/>
            <person name="Isabel S."/>
            <person name="Omar R.F."/>
            <person name="Bergeron M.G."/>
        </authorList>
    </citation>
    <scope>NUCLEOTIDE SEQUENCE [LARGE SCALE GENOMIC DNA]</scope>
    <source>
        <strain evidence="1 2">CCRI-19302</strain>
    </source>
</reference>
<dbReference type="EMBL" id="NOKA02000003">
    <property type="protein sequence ID" value="RDY32618.1"/>
    <property type="molecule type" value="Genomic_DNA"/>
</dbReference>
<dbReference type="Proteomes" id="UP000216411">
    <property type="component" value="Unassembled WGS sequence"/>
</dbReference>
<organism evidence="1 2">
    <name type="scientific">Lachnotalea glycerini</name>
    <dbReference type="NCBI Taxonomy" id="1763509"/>
    <lineage>
        <taxon>Bacteria</taxon>
        <taxon>Bacillati</taxon>
        <taxon>Bacillota</taxon>
        <taxon>Clostridia</taxon>
        <taxon>Lachnospirales</taxon>
        <taxon>Lachnospiraceae</taxon>
        <taxon>Lachnotalea</taxon>
    </lineage>
</organism>
<dbReference type="AlphaFoldDB" id="A0A371JIQ7"/>
<protein>
    <submittedName>
        <fullName evidence="1">Glycosyltransferase family 1 protein</fullName>
    </submittedName>
</protein>
<dbReference type="Gene3D" id="3.40.50.11930">
    <property type="match status" value="1"/>
</dbReference>
<dbReference type="GO" id="GO:0016740">
    <property type="term" value="F:transferase activity"/>
    <property type="evidence" value="ECO:0007669"/>
    <property type="project" value="UniProtKB-KW"/>
</dbReference>
<name>A0A371JIQ7_9FIRM</name>